<reference evidence="2 3" key="2">
    <citation type="submission" date="2018-06" db="EMBL/GenBank/DDBJ databases">
        <title>Metagenomic assembly of (sub)arctic Cyanobacteria and their associated microbiome from non-axenic cultures.</title>
        <authorList>
            <person name="Baurain D."/>
        </authorList>
    </citation>
    <scope>NUCLEOTIDE SEQUENCE [LARGE SCALE GENOMIC DNA]</scope>
    <source>
        <strain evidence="2">ULC129bin1</strain>
    </source>
</reference>
<dbReference type="Pfam" id="PF21781">
    <property type="entry name" value="DUF6876"/>
    <property type="match status" value="1"/>
</dbReference>
<protein>
    <recommendedName>
        <fullName evidence="1">DUF6876 domain-containing protein</fullName>
    </recommendedName>
</protein>
<name>A0A2W4VX28_9CYAN</name>
<organism evidence="2 3">
    <name type="scientific">Leptolyngbya foveolarum</name>
    <dbReference type="NCBI Taxonomy" id="47253"/>
    <lineage>
        <taxon>Bacteria</taxon>
        <taxon>Bacillati</taxon>
        <taxon>Cyanobacteriota</taxon>
        <taxon>Cyanophyceae</taxon>
        <taxon>Leptolyngbyales</taxon>
        <taxon>Leptolyngbyaceae</taxon>
        <taxon>Leptolyngbya group</taxon>
        <taxon>Leptolyngbya</taxon>
    </lineage>
</organism>
<sequence length="124" mass="14170">MTHETLQLDLNQFTGTTQWHRWSRLTNLTCTDGAKYLADEAGAYWLLDEIALHQLKSPVKGSPRLQEFQIWVLTVNDDKSCRLTCSEDSDVAPVIVRDIELTDFPLQAVKLYVCNNVVLLPSEY</sequence>
<evidence type="ECO:0000313" key="3">
    <source>
        <dbReference type="Proteomes" id="UP000249354"/>
    </source>
</evidence>
<feature type="domain" description="DUF6876" evidence="1">
    <location>
        <begin position="5"/>
        <end position="124"/>
    </location>
</feature>
<evidence type="ECO:0000259" key="1">
    <source>
        <dbReference type="Pfam" id="PF21781"/>
    </source>
</evidence>
<dbReference type="Proteomes" id="UP000249354">
    <property type="component" value="Unassembled WGS sequence"/>
</dbReference>
<comment type="caution">
    <text evidence="2">The sequence shown here is derived from an EMBL/GenBank/DDBJ whole genome shotgun (WGS) entry which is preliminary data.</text>
</comment>
<evidence type="ECO:0000313" key="2">
    <source>
        <dbReference type="EMBL" id="PZO16881.1"/>
    </source>
</evidence>
<dbReference type="InterPro" id="IPR049241">
    <property type="entry name" value="DUF6876"/>
</dbReference>
<gene>
    <name evidence="2" type="ORF">DCF25_11850</name>
</gene>
<accession>A0A2W4VX28</accession>
<reference evidence="3" key="1">
    <citation type="submission" date="2018-04" db="EMBL/GenBank/DDBJ databases">
        <authorList>
            <person name="Cornet L."/>
        </authorList>
    </citation>
    <scope>NUCLEOTIDE SEQUENCE [LARGE SCALE GENOMIC DNA]</scope>
</reference>
<dbReference type="AlphaFoldDB" id="A0A2W4VX28"/>
<proteinExistence type="predicted"/>
<dbReference type="EMBL" id="QBMC01000074">
    <property type="protein sequence ID" value="PZO16881.1"/>
    <property type="molecule type" value="Genomic_DNA"/>
</dbReference>